<gene>
    <name evidence="2" type="ORF">AVDCRST_MAG66-19</name>
</gene>
<evidence type="ECO:0000313" key="2">
    <source>
        <dbReference type="EMBL" id="CAA9376716.1"/>
    </source>
</evidence>
<accession>A0A6J4N840</accession>
<organism evidence="2">
    <name type="scientific">uncultured Pseudonocardia sp</name>
    <dbReference type="NCBI Taxonomy" id="211455"/>
    <lineage>
        <taxon>Bacteria</taxon>
        <taxon>Bacillati</taxon>
        <taxon>Actinomycetota</taxon>
        <taxon>Actinomycetes</taxon>
        <taxon>Pseudonocardiales</taxon>
        <taxon>Pseudonocardiaceae</taxon>
        <taxon>Pseudonocardia</taxon>
        <taxon>environmental samples</taxon>
    </lineage>
</organism>
<evidence type="ECO:0000256" key="1">
    <source>
        <dbReference type="SAM" id="MobiDB-lite"/>
    </source>
</evidence>
<reference evidence="2" key="1">
    <citation type="submission" date="2020-02" db="EMBL/GenBank/DDBJ databases">
        <authorList>
            <person name="Meier V. D."/>
        </authorList>
    </citation>
    <scope>NUCLEOTIDE SEQUENCE</scope>
    <source>
        <strain evidence="2">AVDCRST_MAG66</strain>
    </source>
</reference>
<name>A0A6J4N840_9PSEU</name>
<dbReference type="AlphaFoldDB" id="A0A6J4N840"/>
<proteinExistence type="predicted"/>
<dbReference type="EMBL" id="CADCUS010000001">
    <property type="protein sequence ID" value="CAA9376716.1"/>
    <property type="molecule type" value="Genomic_DNA"/>
</dbReference>
<feature type="compositionally biased region" description="Basic and acidic residues" evidence="1">
    <location>
        <begin position="25"/>
        <end position="36"/>
    </location>
</feature>
<feature type="region of interest" description="Disordered" evidence="1">
    <location>
        <begin position="1"/>
        <end position="76"/>
    </location>
</feature>
<protein>
    <submittedName>
        <fullName evidence="2">Uncharacterized protein</fullName>
    </submittedName>
</protein>
<sequence>MHGSGERGPEGDVPADPALANAREQGGREHHDHDTVADPDGESTTGVDDNQEFVGRVAGDDPAYAGETGAERRAQG</sequence>
<feature type="compositionally biased region" description="Basic and acidic residues" evidence="1">
    <location>
        <begin position="1"/>
        <end position="10"/>
    </location>
</feature>